<proteinExistence type="predicted"/>
<dbReference type="Proteomes" id="UP000286734">
    <property type="component" value="Unassembled WGS sequence"/>
</dbReference>
<sequence length="330" mass="36360">MTRSRPTIQEVARAAGVSPTTVSRVLNGTARVSREKVRAVLKAVEELGYTPSPLAQSLATGRSYAVGILVPSLSSPFYGPILEAITQELLPSEYRPIAVPTYWSLIEELEALEFLRMHRVEALIVLGTSMDTRAFQTCGVPILSLGQALEGERAYTLEVNNQEAAYRATRYLLAKGHRHIVHVTSHQGGQDIQERYLGYRKAMREARLPTRVLYGNLQEDGGYQVADELLDRFPEATAVFAANDQTAIGLRLRLWEKGVRVPEDLSLVGFDDIDLAAYQTPPLTTVRQPMRAIGRTLAAAAKALIEGHEPTLSPISLELVERQSVKEVSA</sequence>
<organism evidence="6 7">
    <name type="scientific">Thermus scotoductus</name>
    <dbReference type="NCBI Taxonomy" id="37636"/>
    <lineage>
        <taxon>Bacteria</taxon>
        <taxon>Thermotogati</taxon>
        <taxon>Deinococcota</taxon>
        <taxon>Deinococci</taxon>
        <taxon>Thermales</taxon>
        <taxon>Thermaceae</taxon>
        <taxon>Thermus</taxon>
    </lineage>
</organism>
<dbReference type="GO" id="GO:0000976">
    <property type="term" value="F:transcription cis-regulatory region binding"/>
    <property type="evidence" value="ECO:0007669"/>
    <property type="project" value="TreeGrafter"/>
</dbReference>
<evidence type="ECO:0000259" key="4">
    <source>
        <dbReference type="PROSITE" id="PS50932"/>
    </source>
</evidence>
<dbReference type="PANTHER" id="PTHR30146:SF109">
    <property type="entry name" value="HTH-TYPE TRANSCRIPTIONAL REGULATOR GALS"/>
    <property type="match status" value="1"/>
</dbReference>
<dbReference type="InterPro" id="IPR028082">
    <property type="entry name" value="Peripla_BP_I"/>
</dbReference>
<dbReference type="SUPFAM" id="SSF53822">
    <property type="entry name" value="Periplasmic binding protein-like I"/>
    <property type="match status" value="1"/>
</dbReference>
<dbReference type="Gene3D" id="3.40.50.2300">
    <property type="match status" value="2"/>
</dbReference>
<dbReference type="InterPro" id="IPR001387">
    <property type="entry name" value="Cro/C1-type_HTH"/>
</dbReference>
<dbReference type="InterPro" id="IPR000843">
    <property type="entry name" value="HTH_LacI"/>
</dbReference>
<dbReference type="Pfam" id="PF00356">
    <property type="entry name" value="LacI"/>
    <property type="match status" value="1"/>
</dbReference>
<dbReference type="SUPFAM" id="SSF47413">
    <property type="entry name" value="lambda repressor-like DNA-binding domains"/>
    <property type="match status" value="1"/>
</dbReference>
<dbReference type="PROSITE" id="PS50943">
    <property type="entry name" value="HTH_CROC1"/>
    <property type="match status" value="1"/>
</dbReference>
<dbReference type="InterPro" id="IPR046335">
    <property type="entry name" value="LacI/GalR-like_sensor"/>
</dbReference>
<keyword evidence="3" id="KW-0804">Transcription</keyword>
<dbReference type="PROSITE" id="PS00356">
    <property type="entry name" value="HTH_LACI_1"/>
    <property type="match status" value="1"/>
</dbReference>
<gene>
    <name evidence="6" type="ORF">CSW47_15880</name>
</gene>
<dbReference type="CDD" id="cd01392">
    <property type="entry name" value="HTH_LacI"/>
    <property type="match status" value="1"/>
</dbReference>
<dbReference type="EMBL" id="PELP01000579">
    <property type="protein sequence ID" value="RTG99425.1"/>
    <property type="molecule type" value="Genomic_DNA"/>
</dbReference>
<keyword evidence="2" id="KW-0238">DNA-binding</keyword>
<dbReference type="GO" id="GO:0003700">
    <property type="term" value="F:DNA-binding transcription factor activity"/>
    <property type="evidence" value="ECO:0007669"/>
    <property type="project" value="TreeGrafter"/>
</dbReference>
<feature type="domain" description="HTH cro/C1-type" evidence="5">
    <location>
        <begin position="7"/>
        <end position="54"/>
    </location>
</feature>
<evidence type="ECO:0000313" key="6">
    <source>
        <dbReference type="EMBL" id="RTG99425.1"/>
    </source>
</evidence>
<evidence type="ECO:0000313" key="7">
    <source>
        <dbReference type="Proteomes" id="UP000286734"/>
    </source>
</evidence>
<dbReference type="AlphaFoldDB" id="A0A430QWE5"/>
<dbReference type="SMART" id="SM00354">
    <property type="entry name" value="HTH_LACI"/>
    <property type="match status" value="1"/>
</dbReference>
<reference evidence="6 7" key="1">
    <citation type="journal article" date="2019" name="Extremophiles">
        <title>Biogeography of thermophiles and predominance of Thermus scotoductus in domestic water heaters.</title>
        <authorList>
            <person name="Wilpiszeski R.L."/>
            <person name="Zhang Z."/>
            <person name="House C.H."/>
        </authorList>
    </citation>
    <scope>NUCLEOTIDE SEQUENCE [LARGE SCALE GENOMIC DNA]</scope>
    <source>
        <strain evidence="6 7">34_S34</strain>
    </source>
</reference>
<comment type="caution">
    <text evidence="6">The sequence shown here is derived from an EMBL/GenBank/DDBJ whole genome shotgun (WGS) entry which is preliminary data.</text>
</comment>
<dbReference type="Gene3D" id="1.10.260.40">
    <property type="entry name" value="lambda repressor-like DNA-binding domains"/>
    <property type="match status" value="1"/>
</dbReference>
<dbReference type="PANTHER" id="PTHR30146">
    <property type="entry name" value="LACI-RELATED TRANSCRIPTIONAL REPRESSOR"/>
    <property type="match status" value="1"/>
</dbReference>
<evidence type="ECO:0000256" key="2">
    <source>
        <dbReference type="ARBA" id="ARBA00023125"/>
    </source>
</evidence>
<keyword evidence="1" id="KW-0805">Transcription regulation</keyword>
<evidence type="ECO:0000256" key="1">
    <source>
        <dbReference type="ARBA" id="ARBA00023015"/>
    </source>
</evidence>
<accession>A0A430QWE5</accession>
<dbReference type="RefSeq" id="WP_126201125.1">
    <property type="nucleotide sequence ID" value="NZ_PELP01000579.1"/>
</dbReference>
<protein>
    <submittedName>
        <fullName evidence="6">LacI family transcriptional regulator</fullName>
    </submittedName>
</protein>
<feature type="domain" description="HTH lacI-type" evidence="4">
    <location>
        <begin position="6"/>
        <end position="60"/>
    </location>
</feature>
<evidence type="ECO:0000256" key="3">
    <source>
        <dbReference type="ARBA" id="ARBA00023163"/>
    </source>
</evidence>
<evidence type="ECO:0000259" key="5">
    <source>
        <dbReference type="PROSITE" id="PS50943"/>
    </source>
</evidence>
<name>A0A430QWE5_THESC</name>
<dbReference type="CDD" id="cd06267">
    <property type="entry name" value="PBP1_LacI_sugar_binding-like"/>
    <property type="match status" value="1"/>
</dbReference>
<dbReference type="InterPro" id="IPR010982">
    <property type="entry name" value="Lambda_DNA-bd_dom_sf"/>
</dbReference>
<dbReference type="PRINTS" id="PR00036">
    <property type="entry name" value="HTHLACI"/>
</dbReference>
<dbReference type="PROSITE" id="PS50932">
    <property type="entry name" value="HTH_LACI_2"/>
    <property type="match status" value="1"/>
</dbReference>
<dbReference type="Pfam" id="PF13377">
    <property type="entry name" value="Peripla_BP_3"/>
    <property type="match status" value="1"/>
</dbReference>